<dbReference type="EMBL" id="LT598482">
    <property type="protein sequence ID" value="SCU86715.1"/>
    <property type="molecule type" value="Genomic_DNA"/>
</dbReference>
<keyword evidence="5" id="KW-0539">Nucleus</keyword>
<proteinExistence type="inferred from homology"/>
<dbReference type="GO" id="GO:0033597">
    <property type="term" value="C:mitotic checkpoint complex"/>
    <property type="evidence" value="ECO:0007669"/>
    <property type="project" value="UniProtKB-ARBA"/>
</dbReference>
<accession>A0A1G4JA81</accession>
<dbReference type="GO" id="GO:0000776">
    <property type="term" value="C:kinetochore"/>
    <property type="evidence" value="ECO:0007669"/>
    <property type="project" value="TreeGrafter"/>
</dbReference>
<reference evidence="9" key="1">
    <citation type="submission" date="2016-03" db="EMBL/GenBank/DDBJ databases">
        <authorList>
            <person name="Devillers Hugo."/>
        </authorList>
    </citation>
    <scope>NUCLEOTIDE SEQUENCE [LARGE SCALE GENOMIC DNA]</scope>
</reference>
<dbReference type="GO" id="GO:0007094">
    <property type="term" value="P:mitotic spindle assembly checkpoint signaling"/>
    <property type="evidence" value="ECO:0007669"/>
    <property type="project" value="TreeGrafter"/>
</dbReference>
<keyword evidence="4" id="KW-0498">Mitosis</keyword>
<dbReference type="AlphaFoldDB" id="A0A1G4JA81"/>
<dbReference type="Pfam" id="PF02301">
    <property type="entry name" value="HORMA"/>
    <property type="match status" value="1"/>
</dbReference>
<dbReference type="PANTHER" id="PTHR11842">
    <property type="entry name" value="MITOTIC SPINDLE ASSEMBLY CHECKPOINT PROTEIN MAD2"/>
    <property type="match status" value="1"/>
</dbReference>
<evidence type="ECO:0000256" key="5">
    <source>
        <dbReference type="ARBA" id="ARBA00023242"/>
    </source>
</evidence>
<feature type="domain" description="HORMA" evidence="7">
    <location>
        <begin position="8"/>
        <end position="198"/>
    </location>
</feature>
<evidence type="ECO:0000256" key="6">
    <source>
        <dbReference type="ARBA" id="ARBA00023306"/>
    </source>
</evidence>
<evidence type="ECO:0000313" key="9">
    <source>
        <dbReference type="Proteomes" id="UP000191144"/>
    </source>
</evidence>
<protein>
    <submittedName>
        <fullName evidence="8">LAME_0D07360g1_1</fullName>
    </submittedName>
</protein>
<dbReference type="GO" id="GO:0005737">
    <property type="term" value="C:cytoplasm"/>
    <property type="evidence" value="ECO:0007669"/>
    <property type="project" value="TreeGrafter"/>
</dbReference>
<evidence type="ECO:0000256" key="3">
    <source>
        <dbReference type="ARBA" id="ARBA00022618"/>
    </source>
</evidence>
<comment type="similarity">
    <text evidence="2">Belongs to the MAD2 family.</text>
</comment>
<dbReference type="GO" id="GO:0005654">
    <property type="term" value="C:nucleoplasm"/>
    <property type="evidence" value="ECO:0007669"/>
    <property type="project" value="TreeGrafter"/>
</dbReference>
<evidence type="ECO:0000256" key="2">
    <source>
        <dbReference type="ARBA" id="ARBA00010348"/>
    </source>
</evidence>
<sequence length="208" mass="23854">MSSGLSIKGSTRTVTEFFEYSINSILFQRAVYPPEDFSTVRKYDLNLLKTHDDELKNYIRQILQQVHRWLLGGKCNKLVLCIVDKSSCEIVERWEFDVQHYAQLPDGDHASNSKQEDTQRQIRALMRQITASVTFLPELESESGDEDNFTFNVLAYTDASAKVPLEWADSNPMEVAKGSEKVEFKSFSTNDHKIRTQVSYRVNANLSS</sequence>
<dbReference type="Gene3D" id="3.30.900.10">
    <property type="entry name" value="HORMA domain"/>
    <property type="match status" value="1"/>
</dbReference>
<evidence type="ECO:0000256" key="1">
    <source>
        <dbReference type="ARBA" id="ARBA00004123"/>
    </source>
</evidence>
<keyword evidence="6" id="KW-0131">Cell cycle</keyword>
<dbReference type="InterPro" id="IPR036570">
    <property type="entry name" value="HORMA_dom_sf"/>
</dbReference>
<dbReference type="FunFam" id="3.30.900.10:FF:000002">
    <property type="entry name" value="Mitotic spindle assembly checkpoint protein MAD2A"/>
    <property type="match status" value="1"/>
</dbReference>
<gene>
    <name evidence="8" type="ORF">LAME_0D07360G</name>
</gene>
<dbReference type="SUPFAM" id="SSF56019">
    <property type="entry name" value="The spindle assembly checkpoint protein mad2"/>
    <property type="match status" value="1"/>
</dbReference>
<organism evidence="8 9">
    <name type="scientific">Lachancea meyersii CBS 8951</name>
    <dbReference type="NCBI Taxonomy" id="1266667"/>
    <lineage>
        <taxon>Eukaryota</taxon>
        <taxon>Fungi</taxon>
        <taxon>Dikarya</taxon>
        <taxon>Ascomycota</taxon>
        <taxon>Saccharomycotina</taxon>
        <taxon>Saccharomycetes</taxon>
        <taxon>Saccharomycetales</taxon>
        <taxon>Saccharomycetaceae</taxon>
        <taxon>Lachancea</taxon>
    </lineage>
</organism>
<keyword evidence="9" id="KW-1185">Reference proteome</keyword>
<keyword evidence="3" id="KW-0132">Cell division</keyword>
<dbReference type="InterPro" id="IPR045091">
    <property type="entry name" value="Mad2-like"/>
</dbReference>
<dbReference type="InterPro" id="IPR003511">
    <property type="entry name" value="HORMA_dom"/>
</dbReference>
<dbReference type="OrthoDB" id="1806at2759"/>
<evidence type="ECO:0000313" key="8">
    <source>
        <dbReference type="EMBL" id="SCU86715.1"/>
    </source>
</evidence>
<dbReference type="PROSITE" id="PS50815">
    <property type="entry name" value="HORMA"/>
    <property type="match status" value="1"/>
</dbReference>
<dbReference type="GO" id="GO:0051301">
    <property type="term" value="P:cell division"/>
    <property type="evidence" value="ECO:0007669"/>
    <property type="project" value="UniProtKB-KW"/>
</dbReference>
<dbReference type="Proteomes" id="UP000191144">
    <property type="component" value="Chromosome D"/>
</dbReference>
<evidence type="ECO:0000256" key="4">
    <source>
        <dbReference type="ARBA" id="ARBA00022776"/>
    </source>
</evidence>
<name>A0A1G4JA81_9SACH</name>
<dbReference type="PANTHER" id="PTHR11842:SF11">
    <property type="entry name" value="MITOTIC SPINDLE ASSEMBLY CHECKPOINT PROTEIN MAD2A"/>
    <property type="match status" value="1"/>
</dbReference>
<evidence type="ECO:0000259" key="7">
    <source>
        <dbReference type="PROSITE" id="PS50815"/>
    </source>
</evidence>
<comment type="subcellular location">
    <subcellularLocation>
        <location evidence="1">Nucleus</location>
    </subcellularLocation>
</comment>